<dbReference type="Pfam" id="PF04229">
    <property type="entry name" value="GrpB"/>
    <property type="match status" value="1"/>
</dbReference>
<protein>
    <recommendedName>
        <fullName evidence="3">GrpB family protein</fullName>
    </recommendedName>
</protein>
<dbReference type="InterPro" id="IPR007344">
    <property type="entry name" value="GrpB/CoaE"/>
</dbReference>
<comment type="caution">
    <text evidence="1">The sequence shown here is derived from an EMBL/GenBank/DDBJ whole genome shotgun (WGS) entry which is preliminary data.</text>
</comment>
<evidence type="ECO:0008006" key="3">
    <source>
        <dbReference type="Google" id="ProtNLM"/>
    </source>
</evidence>
<dbReference type="InterPro" id="IPR043519">
    <property type="entry name" value="NT_sf"/>
</dbReference>
<evidence type="ECO:0000313" key="1">
    <source>
        <dbReference type="EMBL" id="GAA4768132.1"/>
    </source>
</evidence>
<evidence type="ECO:0000313" key="2">
    <source>
        <dbReference type="Proteomes" id="UP001501645"/>
    </source>
</evidence>
<dbReference type="EMBL" id="BAABKO010000001">
    <property type="protein sequence ID" value="GAA4768132.1"/>
    <property type="molecule type" value="Genomic_DNA"/>
</dbReference>
<dbReference type="PANTHER" id="PTHR34822">
    <property type="entry name" value="GRPB DOMAIN PROTEIN (AFU_ORTHOLOGUE AFUA_1G01530)"/>
    <property type="match status" value="1"/>
</dbReference>
<organism evidence="1 2">
    <name type="scientific">Microbacterium gilvum</name>
    <dbReference type="NCBI Taxonomy" id="1336204"/>
    <lineage>
        <taxon>Bacteria</taxon>
        <taxon>Bacillati</taxon>
        <taxon>Actinomycetota</taxon>
        <taxon>Actinomycetes</taxon>
        <taxon>Micrococcales</taxon>
        <taxon>Microbacteriaceae</taxon>
        <taxon>Microbacterium</taxon>
    </lineage>
</organism>
<accession>A0ABP8ZXG5</accession>
<gene>
    <name evidence="1" type="ORF">GCM10023351_09540</name>
</gene>
<dbReference type="Proteomes" id="UP001501645">
    <property type="component" value="Unassembled WGS sequence"/>
</dbReference>
<name>A0ABP8ZXG5_9MICO</name>
<proteinExistence type="predicted"/>
<dbReference type="PANTHER" id="PTHR34822:SF1">
    <property type="entry name" value="GRPB FAMILY PROTEIN"/>
    <property type="match status" value="1"/>
</dbReference>
<keyword evidence="2" id="KW-1185">Reference proteome</keyword>
<dbReference type="Gene3D" id="3.30.460.10">
    <property type="entry name" value="Beta Polymerase, domain 2"/>
    <property type="match status" value="1"/>
</dbReference>
<sequence length="194" mass="21390">MPSPNPAELHPHDPAWPITAAGELARISAALDGLGPAEFDHIGSTSVPGLRAKPFIDLQVRIDPLPDEAALAARLEPLGYRMALGSRPDSPGVTRDIPRGGEPVADEVWQKRLLTSADVPAILHIRRMDSPWGRYTVWFRDWLRANPEARARYEAVKLQLSAENAGKPDYDDYTRAKSAFFDEVQGAFTAWAAR</sequence>
<dbReference type="RefSeq" id="WP_345436486.1">
    <property type="nucleotide sequence ID" value="NZ_BAABKO010000001.1"/>
</dbReference>
<reference evidence="2" key="1">
    <citation type="journal article" date="2019" name="Int. J. Syst. Evol. Microbiol.">
        <title>The Global Catalogue of Microorganisms (GCM) 10K type strain sequencing project: providing services to taxonomists for standard genome sequencing and annotation.</title>
        <authorList>
            <consortium name="The Broad Institute Genomics Platform"/>
            <consortium name="The Broad Institute Genome Sequencing Center for Infectious Disease"/>
            <person name="Wu L."/>
            <person name="Ma J."/>
        </authorList>
    </citation>
    <scope>NUCLEOTIDE SEQUENCE [LARGE SCALE GENOMIC DNA]</scope>
    <source>
        <strain evidence="2">JCM 18537</strain>
    </source>
</reference>
<dbReference type="SUPFAM" id="SSF81301">
    <property type="entry name" value="Nucleotidyltransferase"/>
    <property type="match status" value="1"/>
</dbReference>